<accession>A0A420X1P6</accession>
<dbReference type="Proteomes" id="UP000281975">
    <property type="component" value="Unassembled WGS sequence"/>
</dbReference>
<keyword evidence="1" id="KW-1133">Transmembrane helix</keyword>
<evidence type="ECO:0000313" key="3">
    <source>
        <dbReference type="Proteomes" id="UP000281975"/>
    </source>
</evidence>
<reference evidence="2 3" key="1">
    <citation type="submission" date="2018-10" db="EMBL/GenBank/DDBJ databases">
        <title>Genomic Encyclopedia of Type Strains, Phase IV (KMG-IV): sequencing the most valuable type-strain genomes for metagenomic binning, comparative biology and taxonomic classification.</title>
        <authorList>
            <person name="Goeker M."/>
        </authorList>
    </citation>
    <scope>NUCLEOTIDE SEQUENCE [LARGE SCALE GENOMIC DNA]</scope>
    <source>
        <strain evidence="2 3">DSM 23229</strain>
    </source>
</reference>
<organism evidence="2 3">
    <name type="scientific">Kushneria sinocarnis</name>
    <dbReference type="NCBI Taxonomy" id="595502"/>
    <lineage>
        <taxon>Bacteria</taxon>
        <taxon>Pseudomonadati</taxon>
        <taxon>Pseudomonadota</taxon>
        <taxon>Gammaproteobacteria</taxon>
        <taxon>Oceanospirillales</taxon>
        <taxon>Halomonadaceae</taxon>
        <taxon>Kushneria</taxon>
    </lineage>
</organism>
<comment type="caution">
    <text evidence="2">The sequence shown here is derived from an EMBL/GenBank/DDBJ whole genome shotgun (WGS) entry which is preliminary data.</text>
</comment>
<dbReference type="PROSITE" id="PS51257">
    <property type="entry name" value="PROKAR_LIPOPROTEIN"/>
    <property type="match status" value="1"/>
</dbReference>
<dbReference type="AlphaFoldDB" id="A0A420X1P6"/>
<gene>
    <name evidence="2" type="ORF">C7446_0410</name>
</gene>
<feature type="transmembrane region" description="Helical" evidence="1">
    <location>
        <begin position="43"/>
        <end position="64"/>
    </location>
</feature>
<keyword evidence="3" id="KW-1185">Reference proteome</keyword>
<evidence type="ECO:0000313" key="2">
    <source>
        <dbReference type="EMBL" id="RKR07595.1"/>
    </source>
</evidence>
<dbReference type="OrthoDB" id="2706710at2"/>
<protein>
    <recommendedName>
        <fullName evidence="4">DUF3311 domain-containing protein</fullName>
    </recommendedName>
</protein>
<sequence>MPPRFVRPTSRRGWLLLAAFILIIAAGCWPVIALVNQPVRVLGLPLIALWAYGIVLASVAVMALGNRWLARSDPPAAEPEERVQRERSS</sequence>
<dbReference type="EMBL" id="RBIN01000001">
    <property type="protein sequence ID" value="RKR07595.1"/>
    <property type="molecule type" value="Genomic_DNA"/>
</dbReference>
<evidence type="ECO:0008006" key="4">
    <source>
        <dbReference type="Google" id="ProtNLM"/>
    </source>
</evidence>
<proteinExistence type="predicted"/>
<keyword evidence="1" id="KW-0812">Transmembrane</keyword>
<dbReference type="RefSeq" id="WP_121170781.1">
    <property type="nucleotide sequence ID" value="NZ_RBIN01000001.1"/>
</dbReference>
<name>A0A420X1P6_9GAMM</name>
<keyword evidence="1" id="KW-0472">Membrane</keyword>
<evidence type="ECO:0000256" key="1">
    <source>
        <dbReference type="SAM" id="Phobius"/>
    </source>
</evidence>